<keyword evidence="1" id="KW-0472">Membrane</keyword>
<keyword evidence="1" id="KW-1133">Transmembrane helix</keyword>
<dbReference type="Proteomes" id="UP000623842">
    <property type="component" value="Unassembled WGS sequence"/>
</dbReference>
<sequence>MELALEFLIIAALLVLAFIAWQLWRAKQFTQFKQYLEQEIKPLVFIHVHDTLVETRCETFPNTPAHIDATKYYWAQYKVRILQYALEHEILDIEALKAQGKFRFCQHLFHVEQDKLHHFEQHSDENKKSA</sequence>
<feature type="transmembrane region" description="Helical" evidence="1">
    <location>
        <begin position="6"/>
        <end position="24"/>
    </location>
</feature>
<organism evidence="2 3">
    <name type="scientific">Thalassotalea marina</name>
    <dbReference type="NCBI Taxonomy" id="1673741"/>
    <lineage>
        <taxon>Bacteria</taxon>
        <taxon>Pseudomonadati</taxon>
        <taxon>Pseudomonadota</taxon>
        <taxon>Gammaproteobacteria</taxon>
        <taxon>Alteromonadales</taxon>
        <taxon>Colwelliaceae</taxon>
        <taxon>Thalassotalea</taxon>
    </lineage>
</organism>
<dbReference type="EMBL" id="BNCK01000002">
    <property type="protein sequence ID" value="GHF84935.1"/>
    <property type="molecule type" value="Genomic_DNA"/>
</dbReference>
<evidence type="ECO:0000256" key="1">
    <source>
        <dbReference type="SAM" id="Phobius"/>
    </source>
</evidence>
<protein>
    <submittedName>
        <fullName evidence="2">Uncharacterized protein</fullName>
    </submittedName>
</protein>
<comment type="caution">
    <text evidence="2">The sequence shown here is derived from an EMBL/GenBank/DDBJ whole genome shotgun (WGS) entry which is preliminary data.</text>
</comment>
<evidence type="ECO:0000313" key="3">
    <source>
        <dbReference type="Proteomes" id="UP000623842"/>
    </source>
</evidence>
<keyword evidence="3" id="KW-1185">Reference proteome</keyword>
<dbReference type="AlphaFoldDB" id="A0A919EHT3"/>
<proteinExistence type="predicted"/>
<name>A0A919EHT3_9GAMM</name>
<keyword evidence="1" id="KW-0812">Transmembrane</keyword>
<gene>
    <name evidence="2" type="ORF">GCM10017161_10530</name>
</gene>
<accession>A0A919EHT3</accession>
<reference evidence="2" key="1">
    <citation type="journal article" date="2014" name="Int. J. Syst. Evol. Microbiol.">
        <title>Complete genome sequence of Corynebacterium casei LMG S-19264T (=DSM 44701T), isolated from a smear-ripened cheese.</title>
        <authorList>
            <consortium name="US DOE Joint Genome Institute (JGI-PGF)"/>
            <person name="Walter F."/>
            <person name="Albersmeier A."/>
            <person name="Kalinowski J."/>
            <person name="Ruckert C."/>
        </authorList>
    </citation>
    <scope>NUCLEOTIDE SEQUENCE</scope>
    <source>
        <strain evidence="2">KCTC 42731</strain>
    </source>
</reference>
<reference evidence="2" key="2">
    <citation type="submission" date="2020-09" db="EMBL/GenBank/DDBJ databases">
        <authorList>
            <person name="Sun Q."/>
            <person name="Kim S."/>
        </authorList>
    </citation>
    <scope>NUCLEOTIDE SEQUENCE</scope>
    <source>
        <strain evidence="2">KCTC 42731</strain>
    </source>
</reference>
<evidence type="ECO:0000313" key="2">
    <source>
        <dbReference type="EMBL" id="GHF84935.1"/>
    </source>
</evidence>